<dbReference type="PANTHER" id="PTHR16091:SF1">
    <property type="entry name" value="TETRATRICOPEPTIDE REPEAT PROTEIN 17"/>
    <property type="match status" value="1"/>
</dbReference>
<dbReference type="OrthoDB" id="2115703at2759"/>
<dbReference type="WBParaSite" id="GPUH_0000007301-mRNA-1">
    <property type="protein sequence ID" value="GPUH_0000007301-mRNA-1"/>
    <property type="gene ID" value="GPUH_0000007301"/>
</dbReference>
<dbReference type="Proteomes" id="UP000271098">
    <property type="component" value="Unassembled WGS sequence"/>
</dbReference>
<proteinExistence type="predicted"/>
<dbReference type="InterPro" id="IPR052630">
    <property type="entry name" value="TTC17"/>
</dbReference>
<reference evidence="3" key="1">
    <citation type="submission" date="2016-06" db="UniProtKB">
        <authorList>
            <consortium name="WormBaseParasite"/>
        </authorList>
    </citation>
    <scope>IDENTIFICATION</scope>
</reference>
<sequence length="152" mass="17225">MTAPSIERFFQSEWQLTSSDVPERRRMIAFDIPLPDILPLPSKEQVRAGLLHMPLPVSRASNTNFCANTKMSLAMLREQSTSTWLSVTAKGVNLAKFIDFRDPVDLSENFEPVCPELNAPSPLLTLDHLPASHLRSQFIYYKPEKALTDVWP</sequence>
<dbReference type="GO" id="GO:0030041">
    <property type="term" value="P:actin filament polymerization"/>
    <property type="evidence" value="ECO:0007669"/>
    <property type="project" value="TreeGrafter"/>
</dbReference>
<dbReference type="EMBL" id="UYRT01000047">
    <property type="protein sequence ID" value="VDK27261.1"/>
    <property type="molecule type" value="Genomic_DNA"/>
</dbReference>
<dbReference type="AlphaFoldDB" id="A0A183CUD3"/>
<dbReference type="GO" id="GO:0015629">
    <property type="term" value="C:actin cytoskeleton"/>
    <property type="evidence" value="ECO:0007669"/>
    <property type="project" value="TreeGrafter"/>
</dbReference>
<evidence type="ECO:0000313" key="2">
    <source>
        <dbReference type="Proteomes" id="UP000271098"/>
    </source>
</evidence>
<gene>
    <name evidence="1" type="ORF">GPUH_LOCUS74</name>
</gene>
<reference evidence="1 2" key="2">
    <citation type="submission" date="2018-11" db="EMBL/GenBank/DDBJ databases">
        <authorList>
            <consortium name="Pathogen Informatics"/>
        </authorList>
    </citation>
    <scope>NUCLEOTIDE SEQUENCE [LARGE SCALE GENOMIC DNA]</scope>
</reference>
<dbReference type="PANTHER" id="PTHR16091">
    <property type="entry name" value="TTC17 PROTEIN"/>
    <property type="match status" value="1"/>
</dbReference>
<evidence type="ECO:0000313" key="3">
    <source>
        <dbReference type="WBParaSite" id="GPUH_0000007301-mRNA-1"/>
    </source>
</evidence>
<name>A0A183CUD3_9BILA</name>
<dbReference type="GO" id="GO:0005737">
    <property type="term" value="C:cytoplasm"/>
    <property type="evidence" value="ECO:0007669"/>
    <property type="project" value="TreeGrafter"/>
</dbReference>
<evidence type="ECO:0000313" key="1">
    <source>
        <dbReference type="EMBL" id="VDK27261.1"/>
    </source>
</evidence>
<protein>
    <submittedName>
        <fullName evidence="3">JmjC domain-containing protein</fullName>
    </submittedName>
</protein>
<accession>A0A183CUD3</accession>
<organism evidence="3">
    <name type="scientific">Gongylonema pulchrum</name>
    <dbReference type="NCBI Taxonomy" id="637853"/>
    <lineage>
        <taxon>Eukaryota</taxon>
        <taxon>Metazoa</taxon>
        <taxon>Ecdysozoa</taxon>
        <taxon>Nematoda</taxon>
        <taxon>Chromadorea</taxon>
        <taxon>Rhabditida</taxon>
        <taxon>Spirurina</taxon>
        <taxon>Spiruromorpha</taxon>
        <taxon>Spiruroidea</taxon>
        <taxon>Gongylonematidae</taxon>
        <taxon>Gongylonema</taxon>
    </lineage>
</organism>
<keyword evidence="2" id="KW-1185">Reference proteome</keyword>